<sequence>MDFVHDPICSVESTDVRSCLLAEDLSEADQYTGQQSTLKASSFPYGHQQRLFPATAFTTRQGTRKTYAFIVHLESTNFASIWQNEATLNTLPAWILVIWDPDVVNFSGLWQTLHLLGRIQLVSLIAPLVIGFFRTGFRREVNRPRRLNERVGDDKEMRHF</sequence>
<evidence type="ECO:0000256" key="1">
    <source>
        <dbReference type="SAM" id="Phobius"/>
    </source>
</evidence>
<dbReference type="AlphaFoldDB" id="A0A8K0UFK7"/>
<proteinExistence type="predicted"/>
<keyword evidence="1" id="KW-0812">Transmembrane</keyword>
<keyword evidence="1" id="KW-1133">Transmembrane helix</keyword>
<organism evidence="2 3">
    <name type="scientific">Cristinia sonorae</name>
    <dbReference type="NCBI Taxonomy" id="1940300"/>
    <lineage>
        <taxon>Eukaryota</taxon>
        <taxon>Fungi</taxon>
        <taxon>Dikarya</taxon>
        <taxon>Basidiomycota</taxon>
        <taxon>Agaricomycotina</taxon>
        <taxon>Agaricomycetes</taxon>
        <taxon>Agaricomycetidae</taxon>
        <taxon>Agaricales</taxon>
        <taxon>Pleurotineae</taxon>
        <taxon>Stephanosporaceae</taxon>
        <taxon>Cristinia</taxon>
    </lineage>
</organism>
<gene>
    <name evidence="2" type="ORF">BXZ70DRAFT_703322</name>
</gene>
<keyword evidence="3" id="KW-1185">Reference proteome</keyword>
<protein>
    <submittedName>
        <fullName evidence="2">Uncharacterized protein</fullName>
    </submittedName>
</protein>
<evidence type="ECO:0000313" key="3">
    <source>
        <dbReference type="Proteomes" id="UP000813824"/>
    </source>
</evidence>
<evidence type="ECO:0000313" key="2">
    <source>
        <dbReference type="EMBL" id="KAH8077397.1"/>
    </source>
</evidence>
<feature type="transmembrane region" description="Helical" evidence="1">
    <location>
        <begin position="115"/>
        <end position="137"/>
    </location>
</feature>
<keyword evidence="1" id="KW-0472">Membrane</keyword>
<name>A0A8K0UFK7_9AGAR</name>
<reference evidence="2" key="1">
    <citation type="journal article" date="2021" name="New Phytol.">
        <title>Evolutionary innovations through gain and loss of genes in the ectomycorrhizal Boletales.</title>
        <authorList>
            <person name="Wu G."/>
            <person name="Miyauchi S."/>
            <person name="Morin E."/>
            <person name="Kuo A."/>
            <person name="Drula E."/>
            <person name="Varga T."/>
            <person name="Kohler A."/>
            <person name="Feng B."/>
            <person name="Cao Y."/>
            <person name="Lipzen A."/>
            <person name="Daum C."/>
            <person name="Hundley H."/>
            <person name="Pangilinan J."/>
            <person name="Johnson J."/>
            <person name="Barry K."/>
            <person name="LaButti K."/>
            <person name="Ng V."/>
            <person name="Ahrendt S."/>
            <person name="Min B."/>
            <person name="Choi I.G."/>
            <person name="Park H."/>
            <person name="Plett J.M."/>
            <person name="Magnuson J."/>
            <person name="Spatafora J.W."/>
            <person name="Nagy L.G."/>
            <person name="Henrissat B."/>
            <person name="Grigoriev I.V."/>
            <person name="Yang Z.L."/>
            <person name="Xu J."/>
            <person name="Martin F.M."/>
        </authorList>
    </citation>
    <scope>NUCLEOTIDE SEQUENCE</scope>
    <source>
        <strain evidence="2">KKN 215</strain>
    </source>
</reference>
<dbReference type="Proteomes" id="UP000813824">
    <property type="component" value="Unassembled WGS sequence"/>
</dbReference>
<dbReference type="EMBL" id="JAEVFJ010000064">
    <property type="protein sequence ID" value="KAH8077397.1"/>
    <property type="molecule type" value="Genomic_DNA"/>
</dbReference>
<accession>A0A8K0UFK7</accession>
<comment type="caution">
    <text evidence="2">The sequence shown here is derived from an EMBL/GenBank/DDBJ whole genome shotgun (WGS) entry which is preliminary data.</text>
</comment>